<protein>
    <recommendedName>
        <fullName evidence="5">Tat pathway signal sequence</fullName>
    </recommendedName>
</protein>
<dbReference type="Pfam" id="PF11807">
    <property type="entry name" value="UstYa"/>
    <property type="match status" value="1"/>
</dbReference>
<dbReference type="AlphaFoldDB" id="A0A1Q8RWL4"/>
<dbReference type="PANTHER" id="PTHR33365:SF13">
    <property type="entry name" value="TAT PATHWAY SIGNAL SEQUENCE"/>
    <property type="match status" value="1"/>
</dbReference>
<dbReference type="OrthoDB" id="3687641at2759"/>
<dbReference type="PANTHER" id="PTHR33365">
    <property type="entry name" value="YALI0B05434P"/>
    <property type="match status" value="1"/>
</dbReference>
<sequence>MMQAKEETSYSKPLAERVDESEEDLESLRSAPDAREQGVKRRQIWKYAAAAAVLVVSNFISSRVGAHFASNTTDLDGTCSAHTTKWSPILREVGVKYDWNHFNGSFMKQDIYRKEASPEVDAAWEALGVDYRAGVISIEDGLKSGLDMSFVQRAEKHGAGFFVNVEGMHHLHCLNLMRKALYYNYDYYKALGTHAFANQDYIVRLHVSHCLDTIRQVLMCNVDTGVLGQVWANNPPVPFPDFNTKHMCKNYDAVREWAEKLQVRLPFSVYPPRDRVC</sequence>
<dbReference type="EMBL" id="MPGH01000084">
    <property type="protein sequence ID" value="OLN89047.1"/>
    <property type="molecule type" value="Genomic_DNA"/>
</dbReference>
<comment type="similarity">
    <text evidence="1">Belongs to the ustYa family.</text>
</comment>
<accession>A0A1Q8RWL4</accession>
<feature type="compositionally biased region" description="Basic and acidic residues" evidence="2">
    <location>
        <begin position="1"/>
        <end position="18"/>
    </location>
</feature>
<dbReference type="InterPro" id="IPR021765">
    <property type="entry name" value="UstYa-like"/>
</dbReference>
<dbReference type="GO" id="GO:0043386">
    <property type="term" value="P:mycotoxin biosynthetic process"/>
    <property type="evidence" value="ECO:0007669"/>
    <property type="project" value="InterPro"/>
</dbReference>
<reference evidence="3 4" key="1">
    <citation type="submission" date="2016-11" db="EMBL/GenBank/DDBJ databases">
        <title>Draft Genome Assembly of Colletotrichum chlorophyti a pathogen of herbaceous plants.</title>
        <authorList>
            <person name="Gan P."/>
            <person name="Narusaka M."/>
            <person name="Tsushima A."/>
            <person name="Narusaka Y."/>
            <person name="Takano Y."/>
            <person name="Shirasu K."/>
        </authorList>
    </citation>
    <scope>NUCLEOTIDE SEQUENCE [LARGE SCALE GENOMIC DNA]</scope>
    <source>
        <strain evidence="3 4">NTL11</strain>
    </source>
</reference>
<evidence type="ECO:0008006" key="5">
    <source>
        <dbReference type="Google" id="ProtNLM"/>
    </source>
</evidence>
<evidence type="ECO:0000256" key="1">
    <source>
        <dbReference type="ARBA" id="ARBA00035112"/>
    </source>
</evidence>
<gene>
    <name evidence="3" type="ORF">CCHL11_06007</name>
</gene>
<dbReference type="Proteomes" id="UP000186583">
    <property type="component" value="Unassembled WGS sequence"/>
</dbReference>
<feature type="region of interest" description="Disordered" evidence="2">
    <location>
        <begin position="1"/>
        <end position="34"/>
    </location>
</feature>
<evidence type="ECO:0000256" key="2">
    <source>
        <dbReference type="SAM" id="MobiDB-lite"/>
    </source>
</evidence>
<dbReference type="STRING" id="708187.A0A1Q8RWL4"/>
<comment type="caution">
    <text evidence="3">The sequence shown here is derived from an EMBL/GenBank/DDBJ whole genome shotgun (WGS) entry which is preliminary data.</text>
</comment>
<evidence type="ECO:0000313" key="3">
    <source>
        <dbReference type="EMBL" id="OLN89047.1"/>
    </source>
</evidence>
<organism evidence="3 4">
    <name type="scientific">Colletotrichum chlorophyti</name>
    <dbReference type="NCBI Taxonomy" id="708187"/>
    <lineage>
        <taxon>Eukaryota</taxon>
        <taxon>Fungi</taxon>
        <taxon>Dikarya</taxon>
        <taxon>Ascomycota</taxon>
        <taxon>Pezizomycotina</taxon>
        <taxon>Sordariomycetes</taxon>
        <taxon>Hypocreomycetidae</taxon>
        <taxon>Glomerellales</taxon>
        <taxon>Glomerellaceae</taxon>
        <taxon>Colletotrichum</taxon>
    </lineage>
</organism>
<keyword evidence="4" id="KW-1185">Reference proteome</keyword>
<proteinExistence type="inferred from homology"/>
<name>A0A1Q8RWL4_9PEZI</name>
<evidence type="ECO:0000313" key="4">
    <source>
        <dbReference type="Proteomes" id="UP000186583"/>
    </source>
</evidence>